<dbReference type="AlphaFoldDB" id="A0AA38RTV4"/>
<feature type="compositionally biased region" description="Basic and acidic residues" evidence="1">
    <location>
        <begin position="41"/>
        <end position="53"/>
    </location>
</feature>
<evidence type="ECO:0000259" key="2">
    <source>
        <dbReference type="PROSITE" id="PS50174"/>
    </source>
</evidence>
<accession>A0AA38RTV4</accession>
<dbReference type="Pfam" id="PF01585">
    <property type="entry name" value="G-patch"/>
    <property type="match status" value="1"/>
</dbReference>
<dbReference type="Proteomes" id="UP001174691">
    <property type="component" value="Unassembled WGS sequence"/>
</dbReference>
<feature type="region of interest" description="Disordered" evidence="1">
    <location>
        <begin position="183"/>
        <end position="305"/>
    </location>
</feature>
<dbReference type="GO" id="GO:0045292">
    <property type="term" value="P:mRNA cis splicing, via spliceosome"/>
    <property type="evidence" value="ECO:0007669"/>
    <property type="project" value="InterPro"/>
</dbReference>
<feature type="compositionally biased region" description="Gly residues" evidence="1">
    <location>
        <begin position="347"/>
        <end position="358"/>
    </location>
</feature>
<feature type="region of interest" description="Disordered" evidence="1">
    <location>
        <begin position="341"/>
        <end position="381"/>
    </location>
</feature>
<dbReference type="InterPro" id="IPR012677">
    <property type="entry name" value="Nucleotide-bd_a/b_plait_sf"/>
</dbReference>
<dbReference type="InterPro" id="IPR040052">
    <property type="entry name" value="RBM17"/>
</dbReference>
<sequence>MSGSSSQPPSSGMSLYANLLDAGSDASAAASISRAPVLFKQSDDKDDASKKPLDPALRFQPIIRRPQAKQVKPKASFPKAPAAIPALAAAPSPAAQATTAPAQPRSRLADWAATEEDEYIYGSAAQKRERGGRRKKKKKKFDEQRPAETDWDEIYDPARPTNIEEYLRSDEKIREVQDWKAVLYAHRRKDRRPSTDTDMASDEEDARPTMSSQFAPPPSYAFAPPPPPPPPEPSAAPVAETAEEAYDRRLALSSQPAPPPPPVSDTTISRAPVRYSPPPPPPAENPDADDVDMPDLPPAPPSRSGFAARIMSKYGWTKGSGLGAGGDGITTALRVQVERRRRRADADGGGFAEPGGRGKIIAPKELKKRGRNEGEEGEEDGVGKMSPVVVLRGMLEGMEDLRAEVEDGLGQEIGEECGEKYGRVERVYVDVEGRRVYIKFTDAVSALRAVNALEGRVFNGNVVRPGFYDAEKFEAGEYEV</sequence>
<dbReference type="GO" id="GO:0071011">
    <property type="term" value="C:precatalytic spliceosome"/>
    <property type="evidence" value="ECO:0007669"/>
    <property type="project" value="TreeGrafter"/>
</dbReference>
<reference evidence="3" key="1">
    <citation type="submission" date="2022-07" db="EMBL/GenBank/DDBJ databases">
        <title>Fungi with potential for degradation of polypropylene.</title>
        <authorList>
            <person name="Gostincar C."/>
        </authorList>
    </citation>
    <scope>NUCLEOTIDE SEQUENCE</scope>
    <source>
        <strain evidence="3">EXF-13287</strain>
    </source>
</reference>
<feature type="domain" description="G-patch" evidence="2">
    <location>
        <begin position="303"/>
        <end position="354"/>
    </location>
</feature>
<dbReference type="PANTHER" id="PTHR13288:SF8">
    <property type="entry name" value="SPLICING FACTOR 45"/>
    <property type="match status" value="1"/>
</dbReference>
<gene>
    <name evidence="3" type="ORF">NKR19_g3824</name>
</gene>
<feature type="compositionally biased region" description="Basic residues" evidence="1">
    <location>
        <begin position="130"/>
        <end position="139"/>
    </location>
</feature>
<evidence type="ECO:0000313" key="3">
    <source>
        <dbReference type="EMBL" id="KAJ9157174.1"/>
    </source>
</evidence>
<dbReference type="PROSITE" id="PS50174">
    <property type="entry name" value="G_PATCH"/>
    <property type="match status" value="1"/>
</dbReference>
<keyword evidence="4" id="KW-1185">Reference proteome</keyword>
<evidence type="ECO:0000313" key="4">
    <source>
        <dbReference type="Proteomes" id="UP001174691"/>
    </source>
</evidence>
<dbReference type="PANTHER" id="PTHR13288">
    <property type="entry name" value="SPLICING FACTOR 45 SPF45"/>
    <property type="match status" value="1"/>
</dbReference>
<dbReference type="InterPro" id="IPR000467">
    <property type="entry name" value="G_patch_dom"/>
</dbReference>
<dbReference type="Gene3D" id="3.30.70.330">
    <property type="match status" value="1"/>
</dbReference>
<dbReference type="FunFam" id="3.30.70.330:FF:000495">
    <property type="entry name" value="Putative G-patch DNA repair protein (Drt111)"/>
    <property type="match status" value="1"/>
</dbReference>
<protein>
    <submittedName>
        <fullName evidence="3">Splicing factor 45</fullName>
    </submittedName>
</protein>
<feature type="compositionally biased region" description="Low complexity" evidence="1">
    <location>
        <begin position="73"/>
        <end position="104"/>
    </location>
</feature>
<dbReference type="EMBL" id="JANBVN010000044">
    <property type="protein sequence ID" value="KAJ9157174.1"/>
    <property type="molecule type" value="Genomic_DNA"/>
</dbReference>
<dbReference type="SMART" id="SM00443">
    <property type="entry name" value="G_patch"/>
    <property type="match status" value="1"/>
</dbReference>
<organism evidence="3 4">
    <name type="scientific">Coniochaeta hoffmannii</name>
    <dbReference type="NCBI Taxonomy" id="91930"/>
    <lineage>
        <taxon>Eukaryota</taxon>
        <taxon>Fungi</taxon>
        <taxon>Dikarya</taxon>
        <taxon>Ascomycota</taxon>
        <taxon>Pezizomycotina</taxon>
        <taxon>Sordariomycetes</taxon>
        <taxon>Sordariomycetidae</taxon>
        <taxon>Coniochaetales</taxon>
        <taxon>Coniochaetaceae</taxon>
        <taxon>Coniochaeta</taxon>
    </lineage>
</organism>
<feature type="compositionally biased region" description="Pro residues" evidence="1">
    <location>
        <begin position="275"/>
        <end position="284"/>
    </location>
</feature>
<evidence type="ECO:0000256" key="1">
    <source>
        <dbReference type="SAM" id="MobiDB-lite"/>
    </source>
</evidence>
<feature type="region of interest" description="Disordered" evidence="1">
    <location>
        <begin position="36"/>
        <end position="161"/>
    </location>
</feature>
<dbReference type="InterPro" id="IPR035979">
    <property type="entry name" value="RBD_domain_sf"/>
</dbReference>
<proteinExistence type="predicted"/>
<feature type="compositionally biased region" description="Pro residues" evidence="1">
    <location>
        <begin position="215"/>
        <end position="234"/>
    </location>
</feature>
<dbReference type="SUPFAM" id="SSF54928">
    <property type="entry name" value="RNA-binding domain, RBD"/>
    <property type="match status" value="1"/>
</dbReference>
<comment type="caution">
    <text evidence="3">The sequence shown here is derived from an EMBL/GenBank/DDBJ whole genome shotgun (WGS) entry which is preliminary data.</text>
</comment>
<name>A0AA38RTV4_9PEZI</name>
<dbReference type="GO" id="GO:0003676">
    <property type="term" value="F:nucleic acid binding"/>
    <property type="evidence" value="ECO:0007669"/>
    <property type="project" value="InterPro"/>
</dbReference>